<evidence type="ECO:0000256" key="1">
    <source>
        <dbReference type="SAM" id="Phobius"/>
    </source>
</evidence>
<dbReference type="Proteomes" id="UP000196759">
    <property type="component" value="Chromosome"/>
</dbReference>
<keyword evidence="1" id="KW-0472">Membrane</keyword>
<reference evidence="2 3" key="1">
    <citation type="submission" date="2017-06" db="EMBL/GenBank/DDBJ databases">
        <title>Draft genome sequence of Fusobacterium nucleatum subsp. polymorphum KCOM 1260 (=ChDC F218).</title>
        <authorList>
            <person name="Kook J.-K."/>
            <person name="Park S.-N."/>
            <person name="Lim Y.K."/>
            <person name="Roh H."/>
        </authorList>
    </citation>
    <scope>NUCLEOTIDE SEQUENCE [LARGE SCALE GENOMIC DNA]</scope>
    <source>
        <strain evidence="3">KCOM 1260 (ChDC F218)</strain>
    </source>
</reference>
<dbReference type="EMBL" id="CP021934">
    <property type="protein sequence ID" value="ASC03058.1"/>
    <property type="molecule type" value="Genomic_DNA"/>
</dbReference>
<accession>A0A1Z3CHF3</accession>
<feature type="transmembrane region" description="Helical" evidence="1">
    <location>
        <begin position="6"/>
        <end position="24"/>
    </location>
</feature>
<keyword evidence="1" id="KW-1133">Transmembrane helix</keyword>
<feature type="transmembrane region" description="Helical" evidence="1">
    <location>
        <begin position="36"/>
        <end position="59"/>
    </location>
</feature>
<gene>
    <name evidence="2" type="ORF">CBG50_06945</name>
</gene>
<keyword evidence="3" id="KW-1185">Reference proteome</keyword>
<evidence type="ECO:0000313" key="2">
    <source>
        <dbReference type="EMBL" id="ASC03058.1"/>
    </source>
</evidence>
<evidence type="ECO:0000313" key="3">
    <source>
        <dbReference type="Proteomes" id="UP000196759"/>
    </source>
</evidence>
<keyword evidence="1" id="KW-0812">Transmembrane</keyword>
<protein>
    <submittedName>
        <fullName evidence="2">Uncharacterized protein</fullName>
    </submittedName>
</protein>
<dbReference type="AlphaFoldDB" id="A0A1Z3CHF3"/>
<organism evidence="2 3">
    <name type="scientific">Fusobacterium nucleatum subsp. polymorphum</name>
    <name type="common">Fusobacterium polymorphum</name>
    <dbReference type="NCBI Taxonomy" id="76857"/>
    <lineage>
        <taxon>Bacteria</taxon>
        <taxon>Fusobacteriati</taxon>
        <taxon>Fusobacteriota</taxon>
        <taxon>Fusobacteriia</taxon>
        <taxon>Fusobacteriales</taxon>
        <taxon>Fusobacteriaceae</taxon>
        <taxon>Fusobacterium</taxon>
    </lineage>
</organism>
<proteinExistence type="predicted"/>
<sequence length="60" mass="7042">MSINLIFNLVLLFISFLCILLIRIKLRDGTIMNTKLITIIFIFCFLVFIFSAYQIVLLIK</sequence>
<name>A0A1Z3CHF3_FUSNP</name>